<dbReference type="PANTHER" id="PTHR39624">
    <property type="entry name" value="PROTEIN INVOLVED IN RIMO-MEDIATED BETA-METHYLTHIOLATION OF RIBOSOMAL PROTEIN S12 YCAO"/>
    <property type="match status" value="1"/>
</dbReference>
<gene>
    <name evidence="1" type="ORF">SIL82_08370</name>
</gene>
<dbReference type="InterPro" id="IPR015946">
    <property type="entry name" value="KH_dom-like_a/b"/>
</dbReference>
<dbReference type="PANTHER" id="PTHR39624:SF2">
    <property type="entry name" value="OSMC-LIKE PROTEIN"/>
    <property type="match status" value="1"/>
</dbReference>
<protein>
    <submittedName>
        <fullName evidence="1">OsmC family protein</fullName>
    </submittedName>
</protein>
<dbReference type="Proteomes" id="UP001279660">
    <property type="component" value="Unassembled WGS sequence"/>
</dbReference>
<name>A0ABU4PJC3_9SPHN</name>
<keyword evidence="2" id="KW-1185">Reference proteome</keyword>
<dbReference type="InterPro" id="IPR036102">
    <property type="entry name" value="OsmC/Ohrsf"/>
</dbReference>
<dbReference type="InterPro" id="IPR003718">
    <property type="entry name" value="OsmC/Ohr_fam"/>
</dbReference>
<dbReference type="Gene3D" id="3.30.300.20">
    <property type="match status" value="1"/>
</dbReference>
<dbReference type="RefSeq" id="WP_010403577.1">
    <property type="nucleotide sequence ID" value="NZ_JAWXXV010000001.1"/>
</dbReference>
<dbReference type="EMBL" id="JAWXXV010000001">
    <property type="protein sequence ID" value="MDX5984275.1"/>
    <property type="molecule type" value="Genomic_DNA"/>
</dbReference>
<dbReference type="Pfam" id="PF02566">
    <property type="entry name" value="OsmC"/>
    <property type="match status" value="1"/>
</dbReference>
<comment type="caution">
    <text evidence="1">The sequence shown here is derived from an EMBL/GenBank/DDBJ whole genome shotgun (WGS) entry which is preliminary data.</text>
</comment>
<evidence type="ECO:0000313" key="1">
    <source>
        <dbReference type="EMBL" id="MDX5984275.1"/>
    </source>
</evidence>
<accession>A0ABU4PJC3</accession>
<organism evidence="1 2">
    <name type="scientific">Sphingomonas echinoides</name>
    <dbReference type="NCBI Taxonomy" id="59803"/>
    <lineage>
        <taxon>Bacteria</taxon>
        <taxon>Pseudomonadati</taxon>
        <taxon>Pseudomonadota</taxon>
        <taxon>Alphaproteobacteria</taxon>
        <taxon>Sphingomonadales</taxon>
        <taxon>Sphingomonadaceae</taxon>
        <taxon>Sphingomonas</taxon>
    </lineage>
</organism>
<reference evidence="1 2" key="1">
    <citation type="submission" date="2023-11" db="EMBL/GenBank/DDBJ databases">
        <title>MicrobeMod: A computational toolkit for identifying prokaryotic methylation and restriction-modification with nanopore sequencing.</title>
        <authorList>
            <person name="Crits-Christoph A."/>
            <person name="Kang S.C."/>
            <person name="Lee H."/>
            <person name="Ostrov N."/>
        </authorList>
    </citation>
    <scope>NUCLEOTIDE SEQUENCE [LARGE SCALE GENOMIC DNA]</scope>
    <source>
        <strain evidence="1 2">ATCC 14820</strain>
    </source>
</reference>
<proteinExistence type="predicted"/>
<dbReference type="SUPFAM" id="SSF82784">
    <property type="entry name" value="OsmC-like"/>
    <property type="match status" value="1"/>
</dbReference>
<evidence type="ECO:0000313" key="2">
    <source>
        <dbReference type="Proteomes" id="UP001279660"/>
    </source>
</evidence>
<sequence length="131" mass="13656">MATATARIGTAFYRTEITTGHHTLIADEPASRGGADAGPAPYDLLLSALGACTAITLRLYADRKGWSIETLDVALRLVGSADGNRIERVLTIVGPDAAAQARLAEIAERTPVTLTLKSGIAIHTTLSTTAL</sequence>